<dbReference type="NCBIfam" id="NF002542">
    <property type="entry name" value="PRK02101.1-3"/>
    <property type="match status" value="1"/>
</dbReference>
<evidence type="ECO:0000313" key="3">
    <source>
        <dbReference type="Proteomes" id="UP000184611"/>
    </source>
</evidence>
<proteinExistence type="inferred from homology"/>
<dbReference type="Pfam" id="PF03883">
    <property type="entry name" value="H2O2_YaaD"/>
    <property type="match status" value="1"/>
</dbReference>
<sequence length="252" mass="28785">MKIVISPAKSLNYESPLPISNYTEPDFLSKSETIQKTLKKQKPKQLMALMDISEKLAELNWQRNQEWSIPFSPENARPAVYAFDGDVYTGLDVYSLPAEKVAVLQEKLRILSGLYGLLKPLDLMQPYRLEMGTSIAIGTKKNLYEFWKKTITDTLNKELSKEELFLNLASNEYFSAVDTKALKVPVITPEFKDYKDGKLKMISFFAKKARGLMVRYIIDTNAETIEDLKGFNYEGYAFDANLSKGNTLVFTR</sequence>
<dbReference type="OrthoDB" id="9777133at2"/>
<organism evidence="2 3">
    <name type="scientific">Flavobacterium cucumis</name>
    <dbReference type="NCBI Taxonomy" id="416016"/>
    <lineage>
        <taxon>Bacteria</taxon>
        <taxon>Pseudomonadati</taxon>
        <taxon>Bacteroidota</taxon>
        <taxon>Flavobacteriia</taxon>
        <taxon>Flavobacteriales</taxon>
        <taxon>Flavobacteriaceae</taxon>
        <taxon>Flavobacterium</taxon>
    </lineage>
</organism>
<accession>A0A1M7ZXQ6</accession>
<gene>
    <name evidence="2" type="ORF">SAMN05443547_2021</name>
</gene>
<keyword evidence="3" id="KW-1185">Reference proteome</keyword>
<dbReference type="InterPro" id="IPR005583">
    <property type="entry name" value="YaaA"/>
</dbReference>
<evidence type="ECO:0000256" key="1">
    <source>
        <dbReference type="HAMAP-Rule" id="MF_00652"/>
    </source>
</evidence>
<dbReference type="AlphaFoldDB" id="A0A1M7ZXQ6"/>
<protein>
    <recommendedName>
        <fullName evidence="1">UPF0246 protein SAMN05443547_2021</fullName>
    </recommendedName>
</protein>
<dbReference type="EMBL" id="FRYK01000003">
    <property type="protein sequence ID" value="SHO73655.1"/>
    <property type="molecule type" value="Genomic_DNA"/>
</dbReference>
<dbReference type="HAMAP" id="MF_00652">
    <property type="entry name" value="UPF0246"/>
    <property type="match status" value="1"/>
</dbReference>
<name>A0A1M7ZXQ6_9FLAO</name>
<dbReference type="GO" id="GO:0033194">
    <property type="term" value="P:response to hydroperoxide"/>
    <property type="evidence" value="ECO:0007669"/>
    <property type="project" value="TreeGrafter"/>
</dbReference>
<dbReference type="PANTHER" id="PTHR30283:SF4">
    <property type="entry name" value="PEROXIDE STRESS RESISTANCE PROTEIN YAAA"/>
    <property type="match status" value="1"/>
</dbReference>
<dbReference type="RefSeq" id="WP_073583961.1">
    <property type="nucleotide sequence ID" value="NZ_CBCSEA010000005.1"/>
</dbReference>
<comment type="similarity">
    <text evidence="1">Belongs to the UPF0246 family.</text>
</comment>
<dbReference type="Proteomes" id="UP000184611">
    <property type="component" value="Unassembled WGS sequence"/>
</dbReference>
<evidence type="ECO:0000313" key="2">
    <source>
        <dbReference type="EMBL" id="SHO73655.1"/>
    </source>
</evidence>
<dbReference type="GO" id="GO:0005829">
    <property type="term" value="C:cytosol"/>
    <property type="evidence" value="ECO:0007669"/>
    <property type="project" value="TreeGrafter"/>
</dbReference>
<dbReference type="PANTHER" id="PTHR30283">
    <property type="entry name" value="PEROXIDE STRESS RESPONSE PROTEIN YAAA"/>
    <property type="match status" value="1"/>
</dbReference>
<reference evidence="3" key="1">
    <citation type="submission" date="2016-12" db="EMBL/GenBank/DDBJ databases">
        <authorList>
            <person name="Varghese N."/>
            <person name="Submissions S."/>
        </authorList>
    </citation>
    <scope>NUCLEOTIDE SEQUENCE [LARGE SCALE GENOMIC DNA]</scope>
    <source>
        <strain evidence="3">DSM 18830</strain>
    </source>
</reference>